<keyword evidence="3" id="KW-0560">Oxidoreductase</keyword>
<reference evidence="8" key="1">
    <citation type="journal article" date="2021" name="Nat. Commun.">
        <title>Genetic determinants of endophytism in the Arabidopsis root mycobiome.</title>
        <authorList>
            <person name="Mesny F."/>
            <person name="Miyauchi S."/>
            <person name="Thiergart T."/>
            <person name="Pickel B."/>
            <person name="Atanasova L."/>
            <person name="Karlsson M."/>
            <person name="Huettel B."/>
            <person name="Barry K.W."/>
            <person name="Haridas S."/>
            <person name="Chen C."/>
            <person name="Bauer D."/>
            <person name="Andreopoulos W."/>
            <person name="Pangilinan J."/>
            <person name="LaButti K."/>
            <person name="Riley R."/>
            <person name="Lipzen A."/>
            <person name="Clum A."/>
            <person name="Drula E."/>
            <person name="Henrissat B."/>
            <person name="Kohler A."/>
            <person name="Grigoriev I.V."/>
            <person name="Martin F.M."/>
            <person name="Hacquard S."/>
        </authorList>
    </citation>
    <scope>NUCLEOTIDE SEQUENCE</scope>
    <source>
        <strain evidence="8">MPI-CAGE-CH-0235</strain>
    </source>
</reference>
<dbReference type="Proteomes" id="UP000813444">
    <property type="component" value="Unassembled WGS sequence"/>
</dbReference>
<dbReference type="PRINTS" id="PR00069">
    <property type="entry name" value="ALDKETRDTASE"/>
</dbReference>
<keyword evidence="9" id="KW-1185">Reference proteome</keyword>
<keyword evidence="2" id="KW-0521">NADP</keyword>
<comment type="similarity">
    <text evidence="1">Belongs to the aldo/keto reductase family.</text>
</comment>
<sequence length="298" mass="32488">MSTMDSIKLNDGTTIPSLGYGLGTVHFLSQEKDVSDATLMALQQGYFHLDCAEMYMNEAGVGAGIRAAGIPRDKLFVTTKIVGTKDQDVDAALSSSLSKLGLDYIDLYLVHMPVCAGSPEGLQKIWAQMEAAKTAGKARSIGVSNFEQDDLEIILKTATIPPSINQVEFHPYLQHAELLKFHRQHNIATAAYSALSAITAARPGPVDTAFSELSQKYSVTENDIALRWVLDQGIIVITTSKSAQRLQSYLEHLSKFKLTPDEVQQICELGAQKHYQGPGLGTRLLPTPSPFPLCFTQC</sequence>
<feature type="binding site" evidence="5">
    <location>
        <position position="111"/>
    </location>
    <ligand>
        <name>substrate</name>
    </ligand>
</feature>
<evidence type="ECO:0000256" key="6">
    <source>
        <dbReference type="PIRSR" id="PIRSR000097-3"/>
    </source>
</evidence>
<evidence type="ECO:0000313" key="8">
    <source>
        <dbReference type="EMBL" id="KAH7326311.1"/>
    </source>
</evidence>
<evidence type="ECO:0000313" key="9">
    <source>
        <dbReference type="Proteomes" id="UP000813444"/>
    </source>
</evidence>
<evidence type="ECO:0000259" key="7">
    <source>
        <dbReference type="Pfam" id="PF00248"/>
    </source>
</evidence>
<dbReference type="Pfam" id="PF00248">
    <property type="entry name" value="Aldo_ket_red"/>
    <property type="match status" value="1"/>
</dbReference>
<feature type="site" description="Lowers pKa of active site Tyr" evidence="6">
    <location>
        <position position="80"/>
    </location>
</feature>
<feature type="domain" description="NADP-dependent oxidoreductase" evidence="7">
    <location>
        <begin position="21"/>
        <end position="269"/>
    </location>
</feature>
<name>A0A8K0WV52_9HYPO</name>
<dbReference type="GO" id="GO:0016616">
    <property type="term" value="F:oxidoreductase activity, acting on the CH-OH group of donors, NAD or NADP as acceptor"/>
    <property type="evidence" value="ECO:0007669"/>
    <property type="project" value="UniProtKB-ARBA"/>
</dbReference>
<protein>
    <submittedName>
        <fullName evidence="8">NADP-dependent oxidoreductase domain-containing protein</fullName>
    </submittedName>
</protein>
<dbReference type="OrthoDB" id="416253at2759"/>
<gene>
    <name evidence="8" type="ORF">B0I35DRAFT_449036</name>
</gene>
<evidence type="ECO:0000256" key="4">
    <source>
        <dbReference type="PIRSR" id="PIRSR000097-1"/>
    </source>
</evidence>
<evidence type="ECO:0000256" key="5">
    <source>
        <dbReference type="PIRSR" id="PIRSR000097-2"/>
    </source>
</evidence>
<dbReference type="PANTHER" id="PTHR43827">
    <property type="entry name" value="2,5-DIKETO-D-GLUCONIC ACID REDUCTASE"/>
    <property type="match status" value="1"/>
</dbReference>
<proteinExistence type="inferred from homology"/>
<dbReference type="InterPro" id="IPR023210">
    <property type="entry name" value="NADP_OxRdtase_dom"/>
</dbReference>
<dbReference type="PROSITE" id="PS00062">
    <property type="entry name" value="ALDOKETO_REDUCTASE_2"/>
    <property type="match status" value="1"/>
</dbReference>
<dbReference type="InterPro" id="IPR020471">
    <property type="entry name" value="AKR"/>
</dbReference>
<dbReference type="CDD" id="cd19120">
    <property type="entry name" value="AKR_AKR3C2-3"/>
    <property type="match status" value="1"/>
</dbReference>
<dbReference type="InterPro" id="IPR044494">
    <property type="entry name" value="AKR3C2/3"/>
</dbReference>
<dbReference type="FunFam" id="3.20.20.100:FF:000002">
    <property type="entry name" value="2,5-diketo-D-gluconic acid reductase A"/>
    <property type="match status" value="1"/>
</dbReference>
<dbReference type="GO" id="GO:0016652">
    <property type="term" value="F:oxidoreductase activity, acting on NAD(P)H as acceptor"/>
    <property type="evidence" value="ECO:0007669"/>
    <property type="project" value="InterPro"/>
</dbReference>
<dbReference type="EMBL" id="JAGPNK010000002">
    <property type="protein sequence ID" value="KAH7326311.1"/>
    <property type="molecule type" value="Genomic_DNA"/>
</dbReference>
<dbReference type="PANTHER" id="PTHR43827:SF3">
    <property type="entry name" value="NADP-DEPENDENT OXIDOREDUCTASE DOMAIN-CONTAINING PROTEIN"/>
    <property type="match status" value="1"/>
</dbReference>
<organism evidence="8 9">
    <name type="scientific">Stachybotrys elegans</name>
    <dbReference type="NCBI Taxonomy" id="80388"/>
    <lineage>
        <taxon>Eukaryota</taxon>
        <taxon>Fungi</taxon>
        <taxon>Dikarya</taxon>
        <taxon>Ascomycota</taxon>
        <taxon>Pezizomycotina</taxon>
        <taxon>Sordariomycetes</taxon>
        <taxon>Hypocreomycetidae</taxon>
        <taxon>Hypocreales</taxon>
        <taxon>Stachybotryaceae</taxon>
        <taxon>Stachybotrys</taxon>
    </lineage>
</organism>
<feature type="active site" description="Proton donor" evidence="4">
    <location>
        <position position="55"/>
    </location>
</feature>
<dbReference type="InterPro" id="IPR018170">
    <property type="entry name" value="Aldo/ket_reductase_CS"/>
</dbReference>
<dbReference type="SUPFAM" id="SSF51430">
    <property type="entry name" value="NAD(P)-linked oxidoreductase"/>
    <property type="match status" value="1"/>
</dbReference>
<dbReference type="PIRSF" id="PIRSF000097">
    <property type="entry name" value="AKR"/>
    <property type="match status" value="1"/>
</dbReference>
<evidence type="ECO:0000256" key="3">
    <source>
        <dbReference type="ARBA" id="ARBA00023002"/>
    </source>
</evidence>
<comment type="caution">
    <text evidence="8">The sequence shown here is derived from an EMBL/GenBank/DDBJ whole genome shotgun (WGS) entry which is preliminary data.</text>
</comment>
<dbReference type="InterPro" id="IPR036812">
    <property type="entry name" value="NAD(P)_OxRdtase_dom_sf"/>
</dbReference>
<evidence type="ECO:0000256" key="1">
    <source>
        <dbReference type="ARBA" id="ARBA00007905"/>
    </source>
</evidence>
<accession>A0A8K0WV52</accession>
<dbReference type="AlphaFoldDB" id="A0A8K0WV52"/>
<evidence type="ECO:0000256" key="2">
    <source>
        <dbReference type="ARBA" id="ARBA00022857"/>
    </source>
</evidence>
<dbReference type="Gene3D" id="3.20.20.100">
    <property type="entry name" value="NADP-dependent oxidoreductase domain"/>
    <property type="match status" value="1"/>
</dbReference>